<accession>A0ABR1ISV7</accession>
<evidence type="ECO:0000256" key="5">
    <source>
        <dbReference type="ARBA" id="ARBA00022525"/>
    </source>
</evidence>
<comment type="caution">
    <text evidence="12">The sequence shown here is derived from an EMBL/GenBank/DDBJ whole genome shotgun (WGS) entry which is preliminary data.</text>
</comment>
<evidence type="ECO:0000256" key="10">
    <source>
        <dbReference type="SAM" id="SignalP"/>
    </source>
</evidence>
<evidence type="ECO:0000256" key="9">
    <source>
        <dbReference type="RuleBase" id="RU361153"/>
    </source>
</evidence>
<dbReference type="InterPro" id="IPR017853">
    <property type="entry name" value="GH"/>
</dbReference>
<comment type="subcellular location">
    <subcellularLocation>
        <location evidence="2">Secreted</location>
    </subcellularLocation>
</comment>
<proteinExistence type="inferred from homology"/>
<feature type="domain" description="Glycoside hydrolase family 5" evidence="11">
    <location>
        <begin position="42"/>
        <end position="131"/>
    </location>
</feature>
<feature type="signal peptide" evidence="10">
    <location>
        <begin position="1"/>
        <end position="20"/>
    </location>
</feature>
<organism evidence="12 13">
    <name type="scientific">Marasmiellus scandens</name>
    <dbReference type="NCBI Taxonomy" id="2682957"/>
    <lineage>
        <taxon>Eukaryota</taxon>
        <taxon>Fungi</taxon>
        <taxon>Dikarya</taxon>
        <taxon>Basidiomycota</taxon>
        <taxon>Agaricomycotina</taxon>
        <taxon>Agaricomycetes</taxon>
        <taxon>Agaricomycetidae</taxon>
        <taxon>Agaricales</taxon>
        <taxon>Marasmiineae</taxon>
        <taxon>Omphalotaceae</taxon>
        <taxon>Marasmiellus</taxon>
    </lineage>
</organism>
<protein>
    <recommendedName>
        <fullName evidence="4">mannan endo-1,4-beta-mannosidase</fullName>
        <ecNumber evidence="4">3.2.1.78</ecNumber>
    </recommendedName>
</protein>
<evidence type="ECO:0000256" key="8">
    <source>
        <dbReference type="ARBA" id="ARBA00023295"/>
    </source>
</evidence>
<evidence type="ECO:0000256" key="4">
    <source>
        <dbReference type="ARBA" id="ARBA00012706"/>
    </source>
</evidence>
<dbReference type="EMBL" id="JBANRG010000078">
    <property type="protein sequence ID" value="KAK7438647.1"/>
    <property type="molecule type" value="Genomic_DNA"/>
</dbReference>
<reference evidence="12 13" key="1">
    <citation type="submission" date="2024-01" db="EMBL/GenBank/DDBJ databases">
        <title>A draft genome for the cacao thread blight pathogen Marasmiellus scandens.</title>
        <authorList>
            <person name="Baruah I.K."/>
            <person name="Leung J."/>
            <person name="Bukari Y."/>
            <person name="Amoako-Attah I."/>
            <person name="Meinhardt L.W."/>
            <person name="Bailey B.A."/>
            <person name="Cohen S.P."/>
        </authorList>
    </citation>
    <scope>NUCLEOTIDE SEQUENCE [LARGE SCALE GENOMIC DNA]</scope>
    <source>
        <strain evidence="12 13">GH-19</strain>
    </source>
</reference>
<dbReference type="EC" id="3.2.1.78" evidence="4"/>
<keyword evidence="8 9" id="KW-0326">Glycosidase</keyword>
<gene>
    <name evidence="12" type="ORF">VKT23_017980</name>
</gene>
<sequence length="141" mass="15275">MKIWASIITATLVLATNVCGQFVKTSGTRFTLNGQNFIVVGSNAYWIGLNGLSTADMDKAFSDIAATGATTVRTWGFNEVTSENGIFYQSWSGSTPTINTGSTGLQNFDNIIALAKQHNLKLIVALTNNWMHLGLTLVHQF</sequence>
<keyword evidence="13" id="KW-1185">Reference proteome</keyword>
<dbReference type="SUPFAM" id="SSF51445">
    <property type="entry name" value="(Trans)glycosidases"/>
    <property type="match status" value="1"/>
</dbReference>
<evidence type="ECO:0000313" key="12">
    <source>
        <dbReference type="EMBL" id="KAK7438647.1"/>
    </source>
</evidence>
<dbReference type="PANTHER" id="PTHR31451:SF39">
    <property type="entry name" value="MANNAN ENDO-1,4-BETA-MANNOSIDASE 1"/>
    <property type="match status" value="1"/>
</dbReference>
<evidence type="ECO:0000256" key="7">
    <source>
        <dbReference type="ARBA" id="ARBA00022801"/>
    </source>
</evidence>
<dbReference type="Gene3D" id="3.20.20.80">
    <property type="entry name" value="Glycosidases"/>
    <property type="match status" value="1"/>
</dbReference>
<evidence type="ECO:0000256" key="6">
    <source>
        <dbReference type="ARBA" id="ARBA00022729"/>
    </source>
</evidence>
<keyword evidence="5" id="KW-0964">Secreted</keyword>
<keyword evidence="6 10" id="KW-0732">Signal</keyword>
<comment type="catalytic activity">
    <reaction evidence="1">
        <text>Random hydrolysis of (1-&gt;4)-beta-D-mannosidic linkages in mannans, galactomannans and glucomannans.</text>
        <dbReference type="EC" id="3.2.1.78"/>
    </reaction>
</comment>
<evidence type="ECO:0000256" key="1">
    <source>
        <dbReference type="ARBA" id="ARBA00001678"/>
    </source>
</evidence>
<dbReference type="Pfam" id="PF00150">
    <property type="entry name" value="Cellulase"/>
    <property type="match status" value="1"/>
</dbReference>
<dbReference type="InterPro" id="IPR045053">
    <property type="entry name" value="MAN-like"/>
</dbReference>
<evidence type="ECO:0000256" key="3">
    <source>
        <dbReference type="ARBA" id="ARBA00005641"/>
    </source>
</evidence>
<evidence type="ECO:0000259" key="11">
    <source>
        <dbReference type="Pfam" id="PF00150"/>
    </source>
</evidence>
<dbReference type="Proteomes" id="UP001498398">
    <property type="component" value="Unassembled WGS sequence"/>
</dbReference>
<feature type="chain" id="PRO_5045635040" description="mannan endo-1,4-beta-mannosidase" evidence="10">
    <location>
        <begin position="21"/>
        <end position="141"/>
    </location>
</feature>
<dbReference type="InterPro" id="IPR001547">
    <property type="entry name" value="Glyco_hydro_5"/>
</dbReference>
<comment type="similarity">
    <text evidence="3 9">Belongs to the glycosyl hydrolase 5 (cellulase A) family.</text>
</comment>
<evidence type="ECO:0000256" key="2">
    <source>
        <dbReference type="ARBA" id="ARBA00004613"/>
    </source>
</evidence>
<name>A0ABR1ISV7_9AGAR</name>
<evidence type="ECO:0000313" key="13">
    <source>
        <dbReference type="Proteomes" id="UP001498398"/>
    </source>
</evidence>
<dbReference type="PANTHER" id="PTHR31451">
    <property type="match status" value="1"/>
</dbReference>
<keyword evidence="7 9" id="KW-0378">Hydrolase</keyword>